<feature type="domain" description="NOT2/NOT3/NOT5 C-terminal" evidence="15">
    <location>
        <begin position="1101"/>
        <end position="1220"/>
    </location>
</feature>
<dbReference type="EMBL" id="CAJGYM010000008">
    <property type="protein sequence ID" value="CAD6188526.1"/>
    <property type="molecule type" value="Genomic_DNA"/>
</dbReference>
<comment type="caution">
    <text evidence="16">The sequence shown here is derived from an EMBL/GenBank/DDBJ whole genome shotgun (WGS) entry which is preliminary data.</text>
</comment>
<evidence type="ECO:0000256" key="6">
    <source>
        <dbReference type="ARBA" id="ARBA00022989"/>
    </source>
</evidence>
<dbReference type="GO" id="GO:0006355">
    <property type="term" value="P:regulation of DNA-templated transcription"/>
    <property type="evidence" value="ECO:0007669"/>
    <property type="project" value="InterPro"/>
</dbReference>
<dbReference type="GO" id="GO:0031293">
    <property type="term" value="P:membrane protein intracellular domain proteolysis"/>
    <property type="evidence" value="ECO:0007669"/>
    <property type="project" value="TreeGrafter"/>
</dbReference>
<dbReference type="InterPro" id="IPR007207">
    <property type="entry name" value="Not_N"/>
</dbReference>
<dbReference type="InterPro" id="IPR001193">
    <property type="entry name" value="MBTPS2"/>
</dbReference>
<dbReference type="InterPro" id="IPR007282">
    <property type="entry name" value="NOT2/3/5_C"/>
</dbReference>
<evidence type="ECO:0000313" key="17">
    <source>
        <dbReference type="Proteomes" id="UP000835052"/>
    </source>
</evidence>
<evidence type="ECO:0000256" key="11">
    <source>
        <dbReference type="SAM" id="MobiDB-lite"/>
    </source>
</evidence>
<dbReference type="GO" id="GO:1905897">
    <property type="term" value="P:regulation of response to endoplasmic reticulum stress"/>
    <property type="evidence" value="ECO:0007669"/>
    <property type="project" value="TreeGrafter"/>
</dbReference>
<evidence type="ECO:0000259" key="15">
    <source>
        <dbReference type="Pfam" id="PF04153"/>
    </source>
</evidence>
<evidence type="ECO:0000256" key="12">
    <source>
        <dbReference type="SAM" id="Phobius"/>
    </source>
</evidence>
<dbReference type="GO" id="GO:0005737">
    <property type="term" value="C:cytoplasm"/>
    <property type="evidence" value="ECO:0007669"/>
    <property type="project" value="TreeGrafter"/>
</dbReference>
<evidence type="ECO:0000256" key="8">
    <source>
        <dbReference type="ARBA" id="ARBA00032658"/>
    </source>
</evidence>
<dbReference type="GO" id="GO:0004222">
    <property type="term" value="F:metalloendopeptidase activity"/>
    <property type="evidence" value="ECO:0007669"/>
    <property type="project" value="InterPro"/>
</dbReference>
<keyword evidence="6 12" id="KW-1133">Transmembrane helix</keyword>
<dbReference type="GO" id="GO:0016020">
    <property type="term" value="C:membrane"/>
    <property type="evidence" value="ECO:0007669"/>
    <property type="project" value="InterPro"/>
</dbReference>
<gene>
    <name evidence="16" type="ORF">CAUJ_LOCUS4445</name>
</gene>
<proteinExistence type="predicted"/>
<accession>A0A8S1GXB3</accession>
<dbReference type="PANTHER" id="PTHR13325:SF3">
    <property type="entry name" value="MEMBRANE-BOUND TRANSCRIPTION FACTOR SITE-2 PROTEASE"/>
    <property type="match status" value="1"/>
</dbReference>
<feature type="domain" description="CCR4-Not complex component Not N-terminal" evidence="14">
    <location>
        <begin position="582"/>
        <end position="825"/>
    </location>
</feature>
<evidence type="ECO:0000256" key="3">
    <source>
        <dbReference type="ARBA" id="ARBA00012347"/>
    </source>
</evidence>
<dbReference type="InterPro" id="IPR008915">
    <property type="entry name" value="Peptidase_M50"/>
</dbReference>
<evidence type="ECO:0000259" key="13">
    <source>
        <dbReference type="Pfam" id="PF02163"/>
    </source>
</evidence>
<feature type="compositionally biased region" description="Low complexity" evidence="11">
    <location>
        <begin position="960"/>
        <end position="971"/>
    </location>
</feature>
<evidence type="ECO:0000256" key="4">
    <source>
        <dbReference type="ARBA" id="ARBA00014400"/>
    </source>
</evidence>
<dbReference type="AlphaFoldDB" id="A0A8S1GXB3"/>
<dbReference type="GO" id="GO:2000036">
    <property type="term" value="P:regulation of stem cell population maintenance"/>
    <property type="evidence" value="ECO:0007669"/>
    <property type="project" value="UniProtKB-ARBA"/>
</dbReference>
<evidence type="ECO:0000259" key="14">
    <source>
        <dbReference type="Pfam" id="PF04065"/>
    </source>
</evidence>
<feature type="transmembrane region" description="Helical" evidence="12">
    <location>
        <begin position="558"/>
        <end position="579"/>
    </location>
</feature>
<feature type="transmembrane region" description="Helical" evidence="12">
    <location>
        <begin position="259"/>
        <end position="280"/>
    </location>
</feature>
<dbReference type="InterPro" id="IPR038635">
    <property type="entry name" value="CCR4-NOT_su2/3/5_C_sf"/>
</dbReference>
<evidence type="ECO:0000256" key="5">
    <source>
        <dbReference type="ARBA" id="ARBA00022692"/>
    </source>
</evidence>
<feature type="transmembrane region" description="Helical" evidence="12">
    <location>
        <begin position="93"/>
        <end position="114"/>
    </location>
</feature>
<feature type="domain" description="Peptidase M50" evidence="13">
    <location>
        <begin position="201"/>
        <end position="566"/>
    </location>
</feature>
<keyword evidence="7 12" id="KW-0472">Membrane</keyword>
<dbReference type="OrthoDB" id="293823at2759"/>
<comment type="subcellular location">
    <subcellularLocation>
        <location evidence="2">Endomembrane system</location>
        <topology evidence="2">Multi-pass membrane protein</topology>
    </subcellularLocation>
</comment>
<comment type="catalytic activity">
    <reaction evidence="1">
        <text>Cleaves several transcription factors that are type-2 transmembrane proteins within membrane-spanning domains. Known substrates include sterol regulatory element-binding protein (SREBP) -1, SREBP-2 and forms of the transcriptional activator ATF6. SREBP-2 is cleaved at the site 477-DRSRILL-|-CVLTFLCLSFNPLTSLLQWGGA-505. The residues Asn-Pro, 11 residues distal to the site of cleavage in the membrane-spanning domain, are important for cleavage by S2P endopeptidase. Replacement of either of these residues does not prevent cleavage, but there is no cleavage if both of these residues are replaced.</text>
        <dbReference type="EC" id="3.4.24.85"/>
    </reaction>
</comment>
<protein>
    <recommendedName>
        <fullName evidence="4">Membrane-bound transcription factor site-2 protease</fullName>
        <ecNumber evidence="3">3.4.24.85</ecNumber>
    </recommendedName>
    <alternativeName>
        <fullName evidence="8">Endopeptidase S2P</fullName>
    </alternativeName>
</protein>
<dbReference type="Pfam" id="PF04065">
    <property type="entry name" value="Not3"/>
    <property type="match status" value="1"/>
</dbReference>
<dbReference type="GO" id="GO:0005634">
    <property type="term" value="C:nucleus"/>
    <property type="evidence" value="ECO:0007669"/>
    <property type="project" value="InterPro"/>
</dbReference>
<dbReference type="GO" id="GO:0012505">
    <property type="term" value="C:endomembrane system"/>
    <property type="evidence" value="ECO:0007669"/>
    <property type="project" value="UniProtKB-SubCell"/>
</dbReference>
<feature type="compositionally biased region" description="Basic and acidic residues" evidence="11">
    <location>
        <begin position="894"/>
        <end position="903"/>
    </location>
</feature>
<evidence type="ECO:0000313" key="16">
    <source>
        <dbReference type="EMBL" id="CAD6188526.1"/>
    </source>
</evidence>
<organism evidence="16 17">
    <name type="scientific">Caenorhabditis auriculariae</name>
    <dbReference type="NCBI Taxonomy" id="2777116"/>
    <lineage>
        <taxon>Eukaryota</taxon>
        <taxon>Metazoa</taxon>
        <taxon>Ecdysozoa</taxon>
        <taxon>Nematoda</taxon>
        <taxon>Chromadorea</taxon>
        <taxon>Rhabditida</taxon>
        <taxon>Rhabditina</taxon>
        <taxon>Rhabditomorpha</taxon>
        <taxon>Rhabditoidea</taxon>
        <taxon>Rhabditidae</taxon>
        <taxon>Peloderinae</taxon>
        <taxon>Caenorhabditis</taxon>
    </lineage>
</organism>
<sequence length="1226" mass="137761">MLLTTALAVFLIAWSSIFLFDYVLRLKNYEPYIRFSYRVGLEVSPLQIRFYLPQLDPSSITLAEEKRKSLGTPRFRFYSLSDEKVVLGNLLTWLWFCIGVIASIVCLFGITIYLSHSIYKDVSYWASLRPRTTQFRGINVLGKPLTTEVPPKSEAPMVFDSPNVVVANEDNDVFDSGQKGNGGLIPIIPGFNLPWEHLPVFMLVLIISTLVHEFGHARAATTNNIRVNGFGLFLFGVYPGAFTDVDTQSLKRSTVFQRLMVFGAGIWHNLMLALLAYLIFLSTPSFFAPLYVEGRGVTVRAVDKQSGLNGANGLRAGDVVVAINDCDVAFGRDWLRCIQRVKDQKTGYCVPSDRVLAATSFNKWISTDEVHCCDEFNVSSAHVCFEREELEKKELTSHAPQLNALLGIESRKDHPKKDETVKVTKHSCLNARYVLEQATCNETAPCAKAENANLCVYPALFNGTQLVKIKTKNKSISVLYVGHLDEMLQLVEVHSWTPSTSIFGFELIDGVQLFAKYLFTISLALGLVNALPCYALDGQYILTTLLVGMCISARKRRAIRSVVLLLGSILLFANIVAGWQKKRKLLAEIDKCYKKIDEGVELFEDTMQKMQEANSDNQRDKYQDDLKKEIKKLQRLRDQVKGWQNSSDIKDKEKLNQYRKLIEGRMEQFKDIERENKTKPHSKQGLCAEEKLDPKEKERYDAVDWIQNLIRELNDEADRTEMLIESLTSSEVGKKRGKKDELKKGEKEKKVEELKKHLERMKFHLGKLEICMRMINNESLEPKVVIDVLKEQLETYIDLFDPDNEDKTEIDLYDPEDVYDELKLDVLTVQLGGINLSSIDDDQKENGQENGLEGEEKSSRHNSSESPASPAGRRNPPHSATSIPPSPSSILGESRAKLTKEPSLESPTSPAGFGKPSEVAANVATTTAAAPPPPGIPYNSVAAGRPSASATSTPTIQPRSAASSPLVVAPSSPSPPAAPTTPPVAMTNESYDAKSDSPAPARLEDIVPSVVATPALSETSERTSVNGDINKANNKAANQNEESLRVLRLSQNKPTTTSTEPKRAHIPAWLGASPLGRAPSTNEYEVQMTALELALMRTTLPLDSERPRTYLPKIVCPSPHYYAQTAPANSDSLEYYLRLSPDTLFFIFYYMEGTRAQLLAAKALKKLSWRFHTKYLTWFQRHEEPKQITDDYEQGTYVYFDFEKWSQRKKESFTFEYKFLEDKEFD</sequence>
<feature type="compositionally biased region" description="Polar residues" evidence="11">
    <location>
        <begin position="948"/>
        <end position="958"/>
    </location>
</feature>
<dbReference type="PRINTS" id="PR01000">
    <property type="entry name" value="SREBPS2PTASE"/>
</dbReference>
<dbReference type="PANTHER" id="PTHR13325">
    <property type="entry name" value="PROTEASE M50 MEMBRANE-BOUND TRANSCRIPTION FACTOR SITE 2 PROTEASE"/>
    <property type="match status" value="1"/>
</dbReference>
<dbReference type="Proteomes" id="UP000835052">
    <property type="component" value="Unassembled WGS sequence"/>
</dbReference>
<evidence type="ECO:0000256" key="10">
    <source>
        <dbReference type="SAM" id="Coils"/>
    </source>
</evidence>
<feature type="transmembrane region" description="Helical" evidence="12">
    <location>
        <begin position="517"/>
        <end position="537"/>
    </location>
</feature>
<feature type="compositionally biased region" description="Pro residues" evidence="11">
    <location>
        <begin position="972"/>
        <end position="982"/>
    </location>
</feature>
<keyword evidence="5 12" id="KW-0812">Transmembrane</keyword>
<dbReference type="EC" id="3.4.24.85" evidence="3"/>
<name>A0A8S1GXB3_9PELO</name>
<dbReference type="Pfam" id="PF02163">
    <property type="entry name" value="Peptidase_M50"/>
    <property type="match status" value="1"/>
</dbReference>
<comment type="function">
    <text evidence="9">Zinc metalloprotease that mediates intramembrane proteolysis of proteins such as ATF6, ATF6B, SREBF1/SREBP1 and SREBF2/SREBP2. Catalyzes the second step in the proteolytic activation of the sterol regulatory element-binding proteins (SREBPs) SREBF1/SREBP1 and SREBF2/SREBP2: cleaves SREBPs within the first transmembrane segment, thereby releasing the N-terminal segment with a portion of the transmembrane segment attached. Mature N-terminal SREBP fragments shuttle to the nucleus and activate gene transcription. Also mediates the second step in the proteolytic activation of the cyclic AMP-dependent transcription factor ATF-6 (ATF6 and ATF6B). Involved in intramembrane proteolysis during bone formation. In astrocytes and osteoblasts, upon DNA damage and ER stress, mediates the second step of the regulated intramembrane proteolytic activation of the transcription factor CREB3L1, leading to the inhibition of cell-cycle progression.</text>
</comment>
<feature type="region of interest" description="Disordered" evidence="11">
    <location>
        <begin position="837"/>
        <end position="1000"/>
    </location>
</feature>
<dbReference type="Pfam" id="PF04153">
    <property type="entry name" value="NOT2_3_5_C"/>
    <property type="match status" value="1"/>
</dbReference>
<evidence type="ECO:0000256" key="7">
    <source>
        <dbReference type="ARBA" id="ARBA00023136"/>
    </source>
</evidence>
<feature type="compositionally biased region" description="Basic and acidic residues" evidence="11">
    <location>
        <begin position="854"/>
        <end position="863"/>
    </location>
</feature>
<dbReference type="Gene3D" id="2.30.30.1020">
    <property type="entry name" value="CCR4-NOT complex subunit 2/3/5, C-terminal domain"/>
    <property type="match status" value="1"/>
</dbReference>
<feature type="coiled-coil region" evidence="10">
    <location>
        <begin position="619"/>
        <end position="675"/>
    </location>
</feature>
<reference evidence="16" key="1">
    <citation type="submission" date="2020-10" db="EMBL/GenBank/DDBJ databases">
        <authorList>
            <person name="Kikuchi T."/>
        </authorList>
    </citation>
    <scope>NUCLEOTIDE SEQUENCE</scope>
    <source>
        <strain evidence="16">NKZ352</strain>
    </source>
</reference>
<evidence type="ECO:0000256" key="2">
    <source>
        <dbReference type="ARBA" id="ARBA00004127"/>
    </source>
</evidence>
<keyword evidence="10" id="KW-0175">Coiled coil</keyword>
<evidence type="ECO:0000256" key="1">
    <source>
        <dbReference type="ARBA" id="ARBA00001350"/>
    </source>
</evidence>
<keyword evidence="17" id="KW-1185">Reference proteome</keyword>
<evidence type="ECO:0000256" key="9">
    <source>
        <dbReference type="ARBA" id="ARBA00045828"/>
    </source>
</evidence>